<dbReference type="InterPro" id="IPR002182">
    <property type="entry name" value="NB-ARC"/>
</dbReference>
<dbReference type="GO" id="GO:0043531">
    <property type="term" value="F:ADP binding"/>
    <property type="evidence" value="ECO:0007669"/>
    <property type="project" value="InterPro"/>
</dbReference>
<dbReference type="GO" id="GO:0005524">
    <property type="term" value="F:ATP binding"/>
    <property type="evidence" value="ECO:0007669"/>
    <property type="project" value="UniProtKB-KW"/>
</dbReference>
<dbReference type="GO" id="GO:0005737">
    <property type="term" value="C:cytoplasm"/>
    <property type="evidence" value="ECO:0007669"/>
    <property type="project" value="UniProtKB-SubCell"/>
</dbReference>
<dbReference type="Pfam" id="PF23559">
    <property type="entry name" value="WHD_DRP"/>
    <property type="match status" value="1"/>
</dbReference>
<evidence type="ECO:0000313" key="13">
    <source>
        <dbReference type="EMBL" id="GAA0170462.1"/>
    </source>
</evidence>
<name>A0AAV3R671_LITER</name>
<dbReference type="InterPro" id="IPR027417">
    <property type="entry name" value="P-loop_NTPase"/>
</dbReference>
<evidence type="ECO:0000256" key="1">
    <source>
        <dbReference type="ARBA" id="ARBA00002074"/>
    </source>
</evidence>
<dbReference type="Gene3D" id="1.10.8.430">
    <property type="entry name" value="Helical domain of apoptotic protease-activating factors"/>
    <property type="match status" value="1"/>
</dbReference>
<keyword evidence="6" id="KW-0381">Hypersensitive response</keyword>
<dbReference type="Gene3D" id="3.40.50.300">
    <property type="entry name" value="P-loop containing nucleotide triphosphate hydrolases"/>
    <property type="match status" value="1"/>
</dbReference>
<evidence type="ECO:0000256" key="6">
    <source>
        <dbReference type="ARBA" id="ARBA00022667"/>
    </source>
</evidence>
<keyword evidence="10" id="KW-0067">ATP-binding</keyword>
<evidence type="ECO:0000256" key="3">
    <source>
        <dbReference type="ARBA" id="ARBA00008894"/>
    </source>
</evidence>
<organism evidence="13 14">
    <name type="scientific">Lithospermum erythrorhizon</name>
    <name type="common">Purple gromwell</name>
    <name type="synonym">Lithospermum officinale var. erythrorhizon</name>
    <dbReference type="NCBI Taxonomy" id="34254"/>
    <lineage>
        <taxon>Eukaryota</taxon>
        <taxon>Viridiplantae</taxon>
        <taxon>Streptophyta</taxon>
        <taxon>Embryophyta</taxon>
        <taxon>Tracheophyta</taxon>
        <taxon>Spermatophyta</taxon>
        <taxon>Magnoliopsida</taxon>
        <taxon>eudicotyledons</taxon>
        <taxon>Gunneridae</taxon>
        <taxon>Pentapetalae</taxon>
        <taxon>asterids</taxon>
        <taxon>lamiids</taxon>
        <taxon>Boraginales</taxon>
        <taxon>Boraginaceae</taxon>
        <taxon>Boraginoideae</taxon>
        <taxon>Lithospermeae</taxon>
        <taxon>Lithospermum</taxon>
    </lineage>
</organism>
<reference evidence="13 14" key="1">
    <citation type="submission" date="2024-01" db="EMBL/GenBank/DDBJ databases">
        <title>The complete chloroplast genome sequence of Lithospermum erythrorhizon: insights into the phylogenetic relationship among Boraginaceae species and the maternal lineages of purple gromwells.</title>
        <authorList>
            <person name="Okada T."/>
            <person name="Watanabe K."/>
        </authorList>
    </citation>
    <scope>NUCLEOTIDE SEQUENCE [LARGE SCALE GENOMIC DNA]</scope>
</reference>
<dbReference type="AlphaFoldDB" id="A0AAV3R671"/>
<comment type="subcellular location">
    <subcellularLocation>
        <location evidence="2">Cytoplasm</location>
    </subcellularLocation>
</comment>
<dbReference type="SUPFAM" id="SSF52540">
    <property type="entry name" value="P-loop containing nucleoside triphosphate hydrolases"/>
    <property type="match status" value="1"/>
</dbReference>
<comment type="function">
    <text evidence="1">Confers resistance to late blight (Phytophthora infestans) races carrying the avirulence gene Avr1. Resistance proteins guard the plant against pathogens that contain an appropriate avirulence protein via an indirect interaction with this avirulence protein. That triggers a defense system including the hypersensitive response, which restricts the pathogen growth.</text>
</comment>
<keyword evidence="9" id="KW-0611">Plant defense</keyword>
<dbReference type="SUPFAM" id="SSF52058">
    <property type="entry name" value="L domain-like"/>
    <property type="match status" value="1"/>
</dbReference>
<dbReference type="FunFam" id="1.10.10.10:FF:000322">
    <property type="entry name" value="Probable disease resistance protein At1g63360"/>
    <property type="match status" value="1"/>
</dbReference>
<gene>
    <name evidence="13" type="ORF">LIER_24713</name>
</gene>
<evidence type="ECO:0000256" key="7">
    <source>
        <dbReference type="ARBA" id="ARBA00022737"/>
    </source>
</evidence>
<comment type="caution">
    <text evidence="13">The sequence shown here is derived from an EMBL/GenBank/DDBJ whole genome shotgun (WGS) entry which is preliminary data.</text>
</comment>
<sequence length="719" mass="82781">MTPQANYVFTGFQKGINAILKYLLGGENDLQVISVVGMAGAGKTYLAKHLFKESSVVRHFDKMAWCIASQSYQTKDLLLTILNQINPFESDIGKIDDQEELADKLCRSLKRRRYLMVIDDVWDVALWNYLSHYFPNDKTESRILITTRDHNVASETKSKIHQLQALTKEESWELLQKKLPQQEILPKNLVNVAKVVSKSCKGLPLSIVIIGGLLHNAQRNVEMWNQIAKNVTSTILSDPQGKCKDILELSYNHLSSHLKACLLYLGVFPEDHEISVTRLIRLWVAEGLVQGGITSEESVEDVGKRYVNDLISRNLVIPIKEKTEGGVKIFQLHDLLRDFCLEKAKEEHLFTVLDDRGTFDLSLSPRRISIKPDMDKHLPLISLKSVRTVISFCKYNSDGYVERMMKSEHMMLLNVLDMQESTMEAFDLCYFPQLRYLAIWKICRCDQVLVQSALSKLWNLQILILSFFSNHMFEVPDYIFDLVKLRHIHLLPSALFPRHDSKRLEESSVLLENLKSFTKPRLHYGDSNWLSKLPELQKLSCIFFYSSGDILLQQYRFPQLSLCERLTSLKVENGAQRNEIGKLHFPKRLMKLSLRKFKLDSDDISEIGKSLPNLEVLKLHDSVENWSADNEEFPRLKVLKITGGNWYKWDASEGSFPSLEQLWLRSCVSLKRIPLRFGDILCLRLVSIKYCNLSVSESAREIEKIQAEAQNLELKVNLS</sequence>
<proteinExistence type="inferred from homology"/>
<feature type="domain" description="Disease resistance protein winged helix" evidence="12">
    <location>
        <begin position="267"/>
        <end position="339"/>
    </location>
</feature>
<comment type="similarity">
    <text evidence="3">Belongs to the disease resistance NB-LRR family.</text>
</comment>
<accession>A0AAV3R671</accession>
<dbReference type="Pfam" id="PF00931">
    <property type="entry name" value="NB-ARC"/>
    <property type="match status" value="1"/>
</dbReference>
<keyword evidence="14" id="KW-1185">Reference proteome</keyword>
<dbReference type="Proteomes" id="UP001454036">
    <property type="component" value="Unassembled WGS sequence"/>
</dbReference>
<keyword evidence="4" id="KW-0963">Cytoplasm</keyword>
<evidence type="ECO:0000259" key="11">
    <source>
        <dbReference type="Pfam" id="PF00931"/>
    </source>
</evidence>
<dbReference type="GO" id="GO:0051607">
    <property type="term" value="P:defense response to virus"/>
    <property type="evidence" value="ECO:0007669"/>
    <property type="project" value="UniProtKB-ARBA"/>
</dbReference>
<keyword evidence="5" id="KW-0433">Leucine-rich repeat</keyword>
<dbReference type="Gene3D" id="1.10.10.10">
    <property type="entry name" value="Winged helix-like DNA-binding domain superfamily/Winged helix DNA-binding domain"/>
    <property type="match status" value="1"/>
</dbReference>
<dbReference type="InterPro" id="IPR042197">
    <property type="entry name" value="Apaf_helical"/>
</dbReference>
<protein>
    <submittedName>
        <fullName evidence="13">Antimicrobial response protein</fullName>
    </submittedName>
</protein>
<dbReference type="GO" id="GO:0009626">
    <property type="term" value="P:plant-type hypersensitive response"/>
    <property type="evidence" value="ECO:0007669"/>
    <property type="project" value="UniProtKB-KW"/>
</dbReference>
<keyword evidence="8" id="KW-0547">Nucleotide-binding</keyword>
<dbReference type="InterPro" id="IPR032675">
    <property type="entry name" value="LRR_dom_sf"/>
</dbReference>
<dbReference type="InterPro" id="IPR044974">
    <property type="entry name" value="Disease_R_plants"/>
</dbReference>
<feature type="domain" description="NB-ARC" evidence="11">
    <location>
        <begin position="13"/>
        <end position="180"/>
    </location>
</feature>
<evidence type="ECO:0000256" key="2">
    <source>
        <dbReference type="ARBA" id="ARBA00004496"/>
    </source>
</evidence>
<dbReference type="EMBL" id="BAABME010007255">
    <property type="protein sequence ID" value="GAA0170462.1"/>
    <property type="molecule type" value="Genomic_DNA"/>
</dbReference>
<evidence type="ECO:0000256" key="10">
    <source>
        <dbReference type="ARBA" id="ARBA00022840"/>
    </source>
</evidence>
<evidence type="ECO:0000256" key="4">
    <source>
        <dbReference type="ARBA" id="ARBA00022490"/>
    </source>
</evidence>
<dbReference type="PRINTS" id="PR00364">
    <property type="entry name" value="DISEASERSIST"/>
</dbReference>
<keyword evidence="7" id="KW-0677">Repeat</keyword>
<dbReference type="InterPro" id="IPR058922">
    <property type="entry name" value="WHD_DRP"/>
</dbReference>
<dbReference type="PANTHER" id="PTHR23155">
    <property type="entry name" value="DISEASE RESISTANCE PROTEIN RP"/>
    <property type="match status" value="1"/>
</dbReference>
<evidence type="ECO:0000259" key="12">
    <source>
        <dbReference type="Pfam" id="PF23559"/>
    </source>
</evidence>
<dbReference type="InterPro" id="IPR036388">
    <property type="entry name" value="WH-like_DNA-bd_sf"/>
</dbReference>
<evidence type="ECO:0000256" key="5">
    <source>
        <dbReference type="ARBA" id="ARBA00022614"/>
    </source>
</evidence>
<evidence type="ECO:0000256" key="8">
    <source>
        <dbReference type="ARBA" id="ARBA00022741"/>
    </source>
</evidence>
<evidence type="ECO:0000313" key="14">
    <source>
        <dbReference type="Proteomes" id="UP001454036"/>
    </source>
</evidence>
<dbReference type="FunFam" id="3.40.50.300:FF:001091">
    <property type="entry name" value="Probable disease resistance protein At1g61300"/>
    <property type="match status" value="1"/>
</dbReference>
<dbReference type="Gene3D" id="3.80.10.10">
    <property type="entry name" value="Ribonuclease Inhibitor"/>
    <property type="match status" value="1"/>
</dbReference>
<evidence type="ECO:0000256" key="9">
    <source>
        <dbReference type="ARBA" id="ARBA00022821"/>
    </source>
</evidence>
<dbReference type="PANTHER" id="PTHR23155:SF1152">
    <property type="entry name" value="AAA+ ATPASE DOMAIN-CONTAINING PROTEIN"/>
    <property type="match status" value="1"/>
</dbReference>